<name>A0A8K0JYG2_LADFU</name>
<feature type="region of interest" description="Disordered" evidence="2">
    <location>
        <begin position="383"/>
        <end position="413"/>
    </location>
</feature>
<dbReference type="GO" id="GO:0005829">
    <property type="term" value="C:cytosol"/>
    <property type="evidence" value="ECO:0007669"/>
    <property type="project" value="GOC"/>
</dbReference>
<evidence type="ECO:0000256" key="1">
    <source>
        <dbReference type="SAM" id="Coils"/>
    </source>
</evidence>
<keyword evidence="5" id="KW-1185">Reference proteome</keyword>
<evidence type="ECO:0000259" key="3">
    <source>
        <dbReference type="Pfam" id="PF04100"/>
    </source>
</evidence>
<dbReference type="InterPro" id="IPR007234">
    <property type="entry name" value="Vps53_N"/>
</dbReference>
<organism evidence="4 5">
    <name type="scientific">Ladona fulva</name>
    <name type="common">Scarce chaser dragonfly</name>
    <name type="synonym">Libellula fulva</name>
    <dbReference type="NCBI Taxonomy" id="123851"/>
    <lineage>
        <taxon>Eukaryota</taxon>
        <taxon>Metazoa</taxon>
        <taxon>Ecdysozoa</taxon>
        <taxon>Arthropoda</taxon>
        <taxon>Hexapoda</taxon>
        <taxon>Insecta</taxon>
        <taxon>Pterygota</taxon>
        <taxon>Palaeoptera</taxon>
        <taxon>Odonata</taxon>
        <taxon>Epiprocta</taxon>
        <taxon>Anisoptera</taxon>
        <taxon>Libelluloidea</taxon>
        <taxon>Libellulidae</taxon>
        <taxon>Ladona</taxon>
    </lineage>
</organism>
<dbReference type="OrthoDB" id="10261632at2759"/>
<evidence type="ECO:0000256" key="2">
    <source>
        <dbReference type="SAM" id="MobiDB-lite"/>
    </source>
</evidence>
<dbReference type="GO" id="GO:0042147">
    <property type="term" value="P:retrograde transport, endosome to Golgi"/>
    <property type="evidence" value="ECO:0007669"/>
    <property type="project" value="InterPro"/>
</dbReference>
<reference evidence="4" key="1">
    <citation type="submission" date="2013-04" db="EMBL/GenBank/DDBJ databases">
        <authorList>
            <person name="Qu J."/>
            <person name="Murali S.C."/>
            <person name="Bandaranaike D."/>
            <person name="Bellair M."/>
            <person name="Blankenburg K."/>
            <person name="Chao H."/>
            <person name="Dinh H."/>
            <person name="Doddapaneni H."/>
            <person name="Downs B."/>
            <person name="Dugan-Rocha S."/>
            <person name="Elkadiri S."/>
            <person name="Gnanaolivu R.D."/>
            <person name="Hernandez B."/>
            <person name="Javaid M."/>
            <person name="Jayaseelan J.C."/>
            <person name="Lee S."/>
            <person name="Li M."/>
            <person name="Ming W."/>
            <person name="Munidasa M."/>
            <person name="Muniz J."/>
            <person name="Nguyen L."/>
            <person name="Ongeri F."/>
            <person name="Osuji N."/>
            <person name="Pu L.-L."/>
            <person name="Puazo M."/>
            <person name="Qu C."/>
            <person name="Quiroz J."/>
            <person name="Raj R."/>
            <person name="Weissenberger G."/>
            <person name="Xin Y."/>
            <person name="Zou X."/>
            <person name="Han Y."/>
            <person name="Richards S."/>
            <person name="Worley K."/>
            <person name="Muzny D."/>
            <person name="Gibbs R."/>
        </authorList>
    </citation>
    <scope>NUCLEOTIDE SEQUENCE</scope>
    <source>
        <strain evidence="4">Sampled in the wild</strain>
    </source>
</reference>
<dbReference type="EMBL" id="KZ308203">
    <property type="protein sequence ID" value="KAG8224606.1"/>
    <property type="molecule type" value="Genomic_DNA"/>
</dbReference>
<protein>
    <recommendedName>
        <fullName evidence="3">Vps53 N-terminal domain-containing protein</fullName>
    </recommendedName>
</protein>
<dbReference type="GO" id="GO:0000938">
    <property type="term" value="C:GARP complex"/>
    <property type="evidence" value="ECO:0007669"/>
    <property type="project" value="InterPro"/>
</dbReference>
<dbReference type="Proteomes" id="UP000792457">
    <property type="component" value="Unassembled WGS sequence"/>
</dbReference>
<dbReference type="Pfam" id="PF04100">
    <property type="entry name" value="Vps53_N"/>
    <property type="match status" value="1"/>
</dbReference>
<sequence length="636" mass="72851">MYRRILTMSFIEDEEYLEDESAIVSACFPPEVQNAIDQVLPSNDPLDQPDFNAVDYINSLFPTEQSLSNIDDVVNNMHCKIRAIDDEIRAVVRGQTNVGQDGKQALEEAQKVIRQLFVHIKDIKAKAEQSEEMVKEITRDIKQLDCAKRNLTSAITTLNHLHMLVEGVESLQVLTKKRHYGEVVMPLQAVIEVMEHFKEYTDIPQIRQLGEEVTCIRAALADQIMADFRDAFSGPNAKHFSPNRQLAEACLVISVLDPKVKRDLLKWFIGLQLAEYTHLFQESQDTAWLDKVDRRHAWLKRHLVEFEEKFGPMFPPSWEVSERIAVEFCHITRNELSNIMSRRKGEIDVKLLLYAIQRTMNFETLLSRRFSGVTIEEKEKNSVRMSNKGVGDSGNPFEEPEQKPLNPFEEGNEKEVLEKSESNVLPRIKPRVSPFQGIISKCFEPYLYIYIDSVDRNLAELMEQFQEELKKKNFSSGDTGGGESGQVGEGVLSTCADLFIFYKKCLVQCAQLSTGQPMLDLAGTFQKYLREYALKLLQNNLPKISTPGSLTSMSSLTRDFRDLSKSGLIQNFQSLLKEGEVTRYTREEQEKVCSILTAAEYCLDTTQQLEEKLKEKVDPPYCEKINLSSEQDIFHR</sequence>
<reference evidence="4" key="2">
    <citation type="submission" date="2017-10" db="EMBL/GenBank/DDBJ databases">
        <title>Ladona fulva Genome sequencing and assembly.</title>
        <authorList>
            <person name="Murali S."/>
            <person name="Richards S."/>
            <person name="Bandaranaike D."/>
            <person name="Bellair M."/>
            <person name="Blankenburg K."/>
            <person name="Chao H."/>
            <person name="Dinh H."/>
            <person name="Doddapaneni H."/>
            <person name="Dugan-Rocha S."/>
            <person name="Elkadiri S."/>
            <person name="Gnanaolivu R."/>
            <person name="Hernandez B."/>
            <person name="Skinner E."/>
            <person name="Javaid M."/>
            <person name="Lee S."/>
            <person name="Li M."/>
            <person name="Ming W."/>
            <person name="Munidasa M."/>
            <person name="Muniz J."/>
            <person name="Nguyen L."/>
            <person name="Hughes D."/>
            <person name="Osuji N."/>
            <person name="Pu L.-L."/>
            <person name="Puazo M."/>
            <person name="Qu C."/>
            <person name="Quiroz J."/>
            <person name="Raj R."/>
            <person name="Weissenberger G."/>
            <person name="Xin Y."/>
            <person name="Zou X."/>
            <person name="Han Y."/>
            <person name="Worley K."/>
            <person name="Muzny D."/>
            <person name="Gibbs R."/>
        </authorList>
    </citation>
    <scope>NUCLEOTIDE SEQUENCE</scope>
    <source>
        <strain evidence="4">Sampled in the wild</strain>
    </source>
</reference>
<feature type="domain" description="Vps53 N-terminal" evidence="3">
    <location>
        <begin position="49"/>
        <end position="468"/>
    </location>
</feature>
<keyword evidence="1" id="KW-0175">Coiled coil</keyword>
<proteinExistence type="predicted"/>
<comment type="caution">
    <text evidence="4">The sequence shown here is derived from an EMBL/GenBank/DDBJ whole genome shotgun (WGS) entry which is preliminary data.</text>
</comment>
<gene>
    <name evidence="4" type="ORF">J437_LFUL009177</name>
</gene>
<dbReference type="InterPro" id="IPR039766">
    <property type="entry name" value="Vps53"/>
</dbReference>
<accession>A0A8K0JYG2</accession>
<dbReference type="PANTHER" id="PTHR12820:SF0">
    <property type="entry name" value="VACUOLAR PROTEIN SORTING-ASSOCIATED PROTEIN 53 HOMOLOG"/>
    <property type="match status" value="1"/>
</dbReference>
<dbReference type="PANTHER" id="PTHR12820">
    <property type="entry name" value="VACUOLAR SORTING PROTEIN 53"/>
    <property type="match status" value="1"/>
</dbReference>
<dbReference type="AlphaFoldDB" id="A0A8K0JYG2"/>
<evidence type="ECO:0000313" key="4">
    <source>
        <dbReference type="EMBL" id="KAG8224606.1"/>
    </source>
</evidence>
<evidence type="ECO:0000313" key="5">
    <source>
        <dbReference type="Proteomes" id="UP000792457"/>
    </source>
</evidence>
<feature type="coiled-coil region" evidence="1">
    <location>
        <begin position="120"/>
        <end position="154"/>
    </location>
</feature>